<name>A0A9P7ZKL0_9HYPO</name>
<sequence length="1155" mass="129269">MDTGETQYLFKETRLNLEPPSAASVVSVCVPANHKPTRATTEDESTFRARNLASASSIYHRKHHDSPRSFLWRILDDGTTLSIRVVDVARRDKNTPDAPLVLNFNFATPILPNCVVLADPKEHDALCIFVIDEARVLWTLTLRPDTLRRRTAVDAALGDVAKRQAPTGLSTKYPHRMVAVNSNMLLVTVNDGGMIRFDRSISDSAAGPLWRESFFNVQGWKQNLRSLLPFQGKHTIRHGKVNMEYSAATALKVTSLGVEDCLYAVTVCLDHRLRIWNVGDGQILHTGDILDVDREPQDVGKFVIDPAQSNLVQIVGRTRGQRICATYSPIGAGEFKFWKIVAKGTHSVDIVDLFPDASLVPVLPSSDVWTLADFVLSSPAEGIMNLWTLWKNNMTYKVQRLPLDRKNMARSWEESWEGVFLDTSAWPPASSGPNDPTDVTEKWLSTILQPGAFTKATLNTALAIYEHGLGTSKENIKGRGIAEAICTVLGSTASLERGPSGSIDYEQFRSSNETQWRRFYRLLVELDRQRGEAISLSVDHELDTAWVVCADLVSVVHDCSALERLYYNAGTPEEGQEDLTALINAGLSFVDGFSDNFVQLSEAALRSELFEESSRTDLERIQYFSDKSGFWRGVTDDDCAQVVDALGDNFKIVTEELCGEVLDLIRTPSDSHKRAQVPLSEFGHKLALKGVEYSVELYWRVCFSQLILLVHMEFEFDNEEDALHNRIAVGQFYRRLLIALRRLELLRWLGRTDLSVPEIKDKGMSGASSKRSAEEPPVVTALEANVGQLFDFRLVKKGSLAANLTDLVADMCAIDSEIDIPPTLIQCNFLRHQRADLALETAPFCDYEPFSVYVQGRVFFALQDFNAAATQFRKAAIGLSSTKHKLSRQSVGLLNETDWKLFNNGPGKYYSHVVALYEQQRAYSYVVDFARLAVQFLGKESENDLTRTDMLSRLFNAAVATSQFQLAHTTLLSLQDGAMRYSNLRKLVDRMCQTGHSNELVALSFPAMQQDVDDILTQRCQTSFDVLDGFPYHQVLYSWRIRHGNFRGAASVLLDRIQKLKIAGEGDKITGDDVLDTPVTKQYLLLINALSCVEAKEAWVYDEGVSEGTAAGLPAKRTVVSLADIRKQYQDELDRIASIQNNQFEFAEDDVMELS</sequence>
<feature type="domain" description="Nucleoporin Nup120 helical" evidence="5">
    <location>
        <begin position="605"/>
        <end position="736"/>
    </location>
</feature>
<evidence type="ECO:0000259" key="6">
    <source>
        <dbReference type="Pfam" id="PF23300"/>
    </source>
</evidence>
<feature type="domain" description="Nucleoporin nup120-like HEAT repeat" evidence="6">
    <location>
        <begin position="825"/>
        <end position="993"/>
    </location>
</feature>
<keyword evidence="8" id="KW-1185">Reference proteome</keyword>
<dbReference type="GO" id="GO:0005643">
    <property type="term" value="C:nuclear pore"/>
    <property type="evidence" value="ECO:0007669"/>
    <property type="project" value="TreeGrafter"/>
</dbReference>
<dbReference type="PANTHER" id="PTHR21286:SF0">
    <property type="entry name" value="NUCLEAR PORE COMPLEX PROTEIN NUP160"/>
    <property type="match status" value="1"/>
</dbReference>
<dbReference type="Pfam" id="PF11715">
    <property type="entry name" value="Beta-prop_Nup120_160"/>
    <property type="match status" value="1"/>
</dbReference>
<dbReference type="RefSeq" id="XP_046117585.1">
    <property type="nucleotide sequence ID" value="XM_046257736.1"/>
</dbReference>
<evidence type="ECO:0000259" key="4">
    <source>
        <dbReference type="Pfam" id="PF11715"/>
    </source>
</evidence>
<dbReference type="AlphaFoldDB" id="A0A9P7ZKL0"/>
<comment type="caution">
    <text evidence="7">The sequence shown here is derived from an EMBL/GenBank/DDBJ whole genome shotgun (WGS) entry which is preliminary data.</text>
</comment>
<dbReference type="InterPro" id="IPR021717">
    <property type="entry name" value="Nucleoporin_Nup160"/>
</dbReference>
<comment type="subcellular location">
    <subcellularLocation>
        <location evidence="1">Nucleus</location>
    </subcellularLocation>
</comment>
<dbReference type="Proteomes" id="UP000887229">
    <property type="component" value="Unassembled WGS sequence"/>
</dbReference>
<protein>
    <submittedName>
        <fullName evidence="7">Nucleoporin Nup120/160-domain-containing protein</fullName>
    </submittedName>
</protein>
<keyword evidence="3" id="KW-0539">Nucleus</keyword>
<keyword evidence="2" id="KW-0813">Transport</keyword>
<dbReference type="GO" id="GO:0017056">
    <property type="term" value="F:structural constituent of nuclear pore"/>
    <property type="evidence" value="ECO:0007669"/>
    <property type="project" value="TreeGrafter"/>
</dbReference>
<evidence type="ECO:0000256" key="1">
    <source>
        <dbReference type="ARBA" id="ARBA00004123"/>
    </source>
</evidence>
<evidence type="ECO:0000256" key="2">
    <source>
        <dbReference type="ARBA" id="ARBA00022448"/>
    </source>
</evidence>
<dbReference type="PANTHER" id="PTHR21286">
    <property type="entry name" value="NUCLEAR PORE COMPLEX PROTEIN NUP160"/>
    <property type="match status" value="1"/>
</dbReference>
<dbReference type="Pfam" id="PF21486">
    <property type="entry name" value="NUP120_helical"/>
    <property type="match status" value="1"/>
</dbReference>
<evidence type="ECO:0000259" key="5">
    <source>
        <dbReference type="Pfam" id="PF21486"/>
    </source>
</evidence>
<dbReference type="Pfam" id="PF23300">
    <property type="entry name" value="HEAT_Nup120"/>
    <property type="match status" value="1"/>
</dbReference>
<dbReference type="OrthoDB" id="67716at2759"/>
<evidence type="ECO:0000313" key="7">
    <source>
        <dbReference type="EMBL" id="KAG9253661.1"/>
    </source>
</evidence>
<dbReference type="InterPro" id="IPR048884">
    <property type="entry name" value="Nup120_helical"/>
</dbReference>
<dbReference type="EMBL" id="MU251257">
    <property type="protein sequence ID" value="KAG9253661.1"/>
    <property type="molecule type" value="Genomic_DNA"/>
</dbReference>
<gene>
    <name evidence="7" type="ORF">F5Z01DRAFT_151916</name>
</gene>
<evidence type="ECO:0000313" key="8">
    <source>
        <dbReference type="Proteomes" id="UP000887229"/>
    </source>
</evidence>
<dbReference type="InterPro" id="IPR059141">
    <property type="entry name" value="Beta-prop_Nup120_160"/>
</dbReference>
<reference evidence="7" key="1">
    <citation type="journal article" date="2021" name="IMA Fungus">
        <title>Genomic characterization of three marine fungi, including Emericellopsis atlantica sp. nov. with signatures of a generalist lifestyle and marine biomass degradation.</title>
        <authorList>
            <person name="Hagestad O.C."/>
            <person name="Hou L."/>
            <person name="Andersen J.H."/>
            <person name="Hansen E.H."/>
            <person name="Altermark B."/>
            <person name="Li C."/>
            <person name="Kuhnert E."/>
            <person name="Cox R.J."/>
            <person name="Crous P.W."/>
            <person name="Spatafora J.W."/>
            <person name="Lail K."/>
            <person name="Amirebrahimi M."/>
            <person name="Lipzen A."/>
            <person name="Pangilinan J."/>
            <person name="Andreopoulos W."/>
            <person name="Hayes R.D."/>
            <person name="Ng V."/>
            <person name="Grigoriev I.V."/>
            <person name="Jackson S.A."/>
            <person name="Sutton T.D.S."/>
            <person name="Dobson A.D.W."/>
            <person name="Rama T."/>
        </authorList>
    </citation>
    <scope>NUCLEOTIDE SEQUENCE</scope>
    <source>
        <strain evidence="7">TS7</strain>
    </source>
</reference>
<dbReference type="InterPro" id="IPR056548">
    <property type="entry name" value="HEAT_Nup120"/>
</dbReference>
<feature type="domain" description="Nucleoporin Nup120/160 beta-propeller" evidence="4">
    <location>
        <begin position="68"/>
        <end position="563"/>
    </location>
</feature>
<dbReference type="GeneID" id="70288639"/>
<organism evidence="7 8">
    <name type="scientific">Emericellopsis atlantica</name>
    <dbReference type="NCBI Taxonomy" id="2614577"/>
    <lineage>
        <taxon>Eukaryota</taxon>
        <taxon>Fungi</taxon>
        <taxon>Dikarya</taxon>
        <taxon>Ascomycota</taxon>
        <taxon>Pezizomycotina</taxon>
        <taxon>Sordariomycetes</taxon>
        <taxon>Hypocreomycetidae</taxon>
        <taxon>Hypocreales</taxon>
        <taxon>Bionectriaceae</taxon>
        <taxon>Emericellopsis</taxon>
    </lineage>
</organism>
<proteinExistence type="predicted"/>
<evidence type="ECO:0000256" key="3">
    <source>
        <dbReference type="ARBA" id="ARBA00023242"/>
    </source>
</evidence>
<accession>A0A9P7ZKL0</accession>